<keyword evidence="2" id="KW-0732">Signal</keyword>
<dbReference type="GeneID" id="54546069"/>
<feature type="compositionally biased region" description="Polar residues" evidence="1">
    <location>
        <begin position="114"/>
        <end position="141"/>
    </location>
</feature>
<feature type="compositionally biased region" description="Low complexity" evidence="1">
    <location>
        <begin position="92"/>
        <end position="109"/>
    </location>
</feature>
<evidence type="ECO:0008006" key="5">
    <source>
        <dbReference type="Google" id="ProtNLM"/>
    </source>
</evidence>
<evidence type="ECO:0000256" key="2">
    <source>
        <dbReference type="SAM" id="SignalP"/>
    </source>
</evidence>
<sequence>MQLSASLALLALSSCAFAQGLQITDSVAASVLNVLATAIPAESVSSALADPSAFSSELASSLSAGSTPGWYQSLPADVKSYLPLLYPAVAPATTTPPSSEPTGAETSSGAAPTVSGSPSGKNVTSITSVLSPTPSASKTGPASSQSSGGAAALPTGMINAGVVGALGLLGMIAL</sequence>
<feature type="chain" id="PRO_5025431126" description="FAS1 domain-containing protein" evidence="2">
    <location>
        <begin position="19"/>
        <end position="174"/>
    </location>
</feature>
<dbReference type="EMBL" id="ML986502">
    <property type="protein sequence ID" value="KAF2274575.1"/>
    <property type="molecule type" value="Genomic_DNA"/>
</dbReference>
<feature type="region of interest" description="Disordered" evidence="1">
    <location>
        <begin position="92"/>
        <end position="150"/>
    </location>
</feature>
<keyword evidence="4" id="KW-1185">Reference proteome</keyword>
<protein>
    <recommendedName>
        <fullName evidence="5">FAS1 domain-containing protein</fullName>
    </recommendedName>
</protein>
<accession>A0A6A6JE79</accession>
<organism evidence="3 4">
    <name type="scientific">Westerdykella ornata</name>
    <dbReference type="NCBI Taxonomy" id="318751"/>
    <lineage>
        <taxon>Eukaryota</taxon>
        <taxon>Fungi</taxon>
        <taxon>Dikarya</taxon>
        <taxon>Ascomycota</taxon>
        <taxon>Pezizomycotina</taxon>
        <taxon>Dothideomycetes</taxon>
        <taxon>Pleosporomycetidae</taxon>
        <taxon>Pleosporales</taxon>
        <taxon>Sporormiaceae</taxon>
        <taxon>Westerdykella</taxon>
    </lineage>
</organism>
<dbReference type="OrthoDB" id="5419608at2759"/>
<evidence type="ECO:0000313" key="4">
    <source>
        <dbReference type="Proteomes" id="UP000800097"/>
    </source>
</evidence>
<evidence type="ECO:0000313" key="3">
    <source>
        <dbReference type="EMBL" id="KAF2274575.1"/>
    </source>
</evidence>
<dbReference type="Proteomes" id="UP000800097">
    <property type="component" value="Unassembled WGS sequence"/>
</dbReference>
<dbReference type="RefSeq" id="XP_033652114.1">
    <property type="nucleotide sequence ID" value="XM_033792894.1"/>
</dbReference>
<dbReference type="AlphaFoldDB" id="A0A6A6JE79"/>
<evidence type="ECO:0000256" key="1">
    <source>
        <dbReference type="SAM" id="MobiDB-lite"/>
    </source>
</evidence>
<gene>
    <name evidence="3" type="ORF">EI97DRAFT_102752</name>
</gene>
<name>A0A6A6JE79_WESOR</name>
<proteinExistence type="predicted"/>
<feature type="signal peptide" evidence="2">
    <location>
        <begin position="1"/>
        <end position="18"/>
    </location>
</feature>
<reference evidence="3" key="1">
    <citation type="journal article" date="2020" name="Stud. Mycol.">
        <title>101 Dothideomycetes genomes: a test case for predicting lifestyles and emergence of pathogens.</title>
        <authorList>
            <person name="Haridas S."/>
            <person name="Albert R."/>
            <person name="Binder M."/>
            <person name="Bloem J."/>
            <person name="Labutti K."/>
            <person name="Salamov A."/>
            <person name="Andreopoulos B."/>
            <person name="Baker S."/>
            <person name="Barry K."/>
            <person name="Bills G."/>
            <person name="Bluhm B."/>
            <person name="Cannon C."/>
            <person name="Castanera R."/>
            <person name="Culley D."/>
            <person name="Daum C."/>
            <person name="Ezra D."/>
            <person name="Gonzalez J."/>
            <person name="Henrissat B."/>
            <person name="Kuo A."/>
            <person name="Liang C."/>
            <person name="Lipzen A."/>
            <person name="Lutzoni F."/>
            <person name="Magnuson J."/>
            <person name="Mondo S."/>
            <person name="Nolan M."/>
            <person name="Ohm R."/>
            <person name="Pangilinan J."/>
            <person name="Park H.-J."/>
            <person name="Ramirez L."/>
            <person name="Alfaro M."/>
            <person name="Sun H."/>
            <person name="Tritt A."/>
            <person name="Yoshinaga Y."/>
            <person name="Zwiers L.-H."/>
            <person name="Turgeon B."/>
            <person name="Goodwin S."/>
            <person name="Spatafora J."/>
            <person name="Crous P."/>
            <person name="Grigoriev I."/>
        </authorList>
    </citation>
    <scope>NUCLEOTIDE SEQUENCE</scope>
    <source>
        <strain evidence="3">CBS 379.55</strain>
    </source>
</reference>